<evidence type="ECO:0000256" key="1">
    <source>
        <dbReference type="SAM" id="Phobius"/>
    </source>
</evidence>
<dbReference type="InterPro" id="IPR010406">
    <property type="entry name" value="DUF1003"/>
</dbReference>
<organism evidence="2">
    <name type="scientific">freshwater metagenome</name>
    <dbReference type="NCBI Taxonomy" id="449393"/>
    <lineage>
        <taxon>unclassified sequences</taxon>
        <taxon>metagenomes</taxon>
        <taxon>ecological metagenomes</taxon>
    </lineage>
</organism>
<feature type="transmembrane region" description="Helical" evidence="1">
    <location>
        <begin position="71"/>
        <end position="93"/>
    </location>
</feature>
<sequence>MKRKEDLAIPRQRRRIGVHYGYDAFGQFSESIARTLGTARFLVWQSFLIIAWIIYNFALPESWQFDPWNRGLVLLTLVLSLQASYAAPLILLAQNRQEGRDHTQAEVDRRVAERTQADTEFLAREIASVRVSLTDIVTTQDLRDHLDAEEITAALTRLADVVEGLSSRIERLENR</sequence>
<dbReference type="AlphaFoldDB" id="A0A6J6YRD8"/>
<dbReference type="PANTHER" id="PTHR41386:SF1">
    <property type="entry name" value="MEMBRANE PROTEIN"/>
    <property type="match status" value="1"/>
</dbReference>
<evidence type="ECO:0000313" key="2">
    <source>
        <dbReference type="EMBL" id="CAB4809686.1"/>
    </source>
</evidence>
<keyword evidence="1" id="KW-0812">Transmembrane</keyword>
<dbReference type="EMBL" id="CAFAAL010000105">
    <property type="protein sequence ID" value="CAB4809686.1"/>
    <property type="molecule type" value="Genomic_DNA"/>
</dbReference>
<gene>
    <name evidence="2" type="ORF">UFOPK3004_01149</name>
</gene>
<keyword evidence="1" id="KW-1133">Transmembrane helix</keyword>
<dbReference type="PANTHER" id="PTHR41386">
    <property type="entry name" value="INTEGRAL MEMBRANE PROTEIN-RELATED"/>
    <property type="match status" value="1"/>
</dbReference>
<protein>
    <submittedName>
        <fullName evidence="2">Unannotated protein</fullName>
    </submittedName>
</protein>
<keyword evidence="1" id="KW-0472">Membrane</keyword>
<accession>A0A6J6YRD8</accession>
<dbReference type="Pfam" id="PF06210">
    <property type="entry name" value="DUF1003"/>
    <property type="match status" value="1"/>
</dbReference>
<feature type="transmembrane region" description="Helical" evidence="1">
    <location>
        <begin position="41"/>
        <end position="59"/>
    </location>
</feature>
<proteinExistence type="predicted"/>
<name>A0A6J6YRD8_9ZZZZ</name>
<reference evidence="2" key="1">
    <citation type="submission" date="2020-05" db="EMBL/GenBank/DDBJ databases">
        <authorList>
            <person name="Chiriac C."/>
            <person name="Salcher M."/>
            <person name="Ghai R."/>
            <person name="Kavagutti S V."/>
        </authorList>
    </citation>
    <scope>NUCLEOTIDE SEQUENCE</scope>
</reference>